<reference evidence="2 3" key="1">
    <citation type="submission" date="2007-06" db="EMBL/GenBank/DDBJ databases">
        <title>The Genome Sequence of Coccidioides posadasii RMSCC_3488.</title>
        <authorList>
            <consortium name="Coccidioides Genome Resources Consortium"/>
            <consortium name="The Broad Institute Genome Sequencing Platform"/>
            <person name="Henn M.R."/>
            <person name="Sykes S."/>
            <person name="Young S."/>
            <person name="Jaffe D."/>
            <person name="Berlin A."/>
            <person name="Alvarez P."/>
            <person name="Butler J."/>
            <person name="Gnerre S."/>
            <person name="Grabherr M."/>
            <person name="Mauceli E."/>
            <person name="Brockman W."/>
            <person name="Kodira C."/>
            <person name="Alvarado L."/>
            <person name="Zeng Q."/>
            <person name="Crawford M."/>
            <person name="Antoine C."/>
            <person name="Devon K."/>
            <person name="Galgiani J."/>
            <person name="Orsborn K."/>
            <person name="Lewis M.L."/>
            <person name="Nusbaum C."/>
            <person name="Galagan J."/>
            <person name="Birren B."/>
        </authorList>
    </citation>
    <scope>NUCLEOTIDE SEQUENCE [LARGE SCALE GENOMIC DNA]</scope>
    <source>
        <strain evidence="2 3">RMSCC 3488</strain>
    </source>
</reference>
<evidence type="ECO:0000313" key="3">
    <source>
        <dbReference type="Proteomes" id="UP000054567"/>
    </source>
</evidence>
<proteinExistence type="predicted"/>
<dbReference type="AlphaFoldDB" id="A0A0J6FV31"/>
<evidence type="ECO:0000256" key="1">
    <source>
        <dbReference type="SAM" id="MobiDB-lite"/>
    </source>
</evidence>
<accession>A0A0J6FV31</accession>
<name>A0A0J6FV31_COCPO</name>
<reference evidence="3" key="2">
    <citation type="journal article" date="2009" name="Genome Res.">
        <title>Comparative genomic analyses of the human fungal pathogens Coccidioides and their relatives.</title>
        <authorList>
            <person name="Sharpton T.J."/>
            <person name="Stajich J.E."/>
            <person name="Rounsley S.D."/>
            <person name="Gardner M.J."/>
            <person name="Wortman J.R."/>
            <person name="Jordar V.S."/>
            <person name="Maiti R."/>
            <person name="Kodira C.D."/>
            <person name="Neafsey D.E."/>
            <person name="Zeng Q."/>
            <person name="Hung C.-Y."/>
            <person name="McMahan C."/>
            <person name="Muszewska A."/>
            <person name="Grynberg M."/>
            <person name="Mandel M.A."/>
            <person name="Kellner E.M."/>
            <person name="Barker B.M."/>
            <person name="Galgiani J.N."/>
            <person name="Orbach M.J."/>
            <person name="Kirkland T.N."/>
            <person name="Cole G.T."/>
            <person name="Henn M.R."/>
            <person name="Birren B.W."/>
            <person name="Taylor J.W."/>
        </authorList>
    </citation>
    <scope>NUCLEOTIDE SEQUENCE [LARGE SCALE GENOMIC DNA]</scope>
    <source>
        <strain evidence="3">RMSCC 3488</strain>
    </source>
</reference>
<dbReference type="Proteomes" id="UP000054567">
    <property type="component" value="Unassembled WGS sequence"/>
</dbReference>
<feature type="region of interest" description="Disordered" evidence="1">
    <location>
        <begin position="1"/>
        <end position="23"/>
    </location>
</feature>
<dbReference type="VEuPathDB" id="FungiDB:CPAG_09579"/>
<dbReference type="EMBL" id="DS268114">
    <property type="protein sequence ID" value="KMM73290.1"/>
    <property type="molecule type" value="Genomic_DNA"/>
</dbReference>
<sequence>MPGNRPLRGKSGGTPRVGRQRTLPFTTAIRTSRWATSGMVVRANGRPGGTHIVPYHQATPWSYCTSIHPFCALQQRFQHGINVGKGPESRSSTPCERHCSPFHPEEILCTYHAAGFSFLGSAETRLVSNRRPTTLRTCSWAGGDAEVAARCGSHAG</sequence>
<reference evidence="3" key="3">
    <citation type="journal article" date="2010" name="Genome Res.">
        <title>Population genomic sequencing of Coccidioides fungi reveals recent hybridization and transposon control.</title>
        <authorList>
            <person name="Neafsey D.E."/>
            <person name="Barker B.M."/>
            <person name="Sharpton T.J."/>
            <person name="Stajich J.E."/>
            <person name="Park D.J."/>
            <person name="Whiston E."/>
            <person name="Hung C.-Y."/>
            <person name="McMahan C."/>
            <person name="White J."/>
            <person name="Sykes S."/>
            <person name="Heiman D."/>
            <person name="Young S."/>
            <person name="Zeng Q."/>
            <person name="Abouelleil A."/>
            <person name="Aftuck L."/>
            <person name="Bessette D."/>
            <person name="Brown A."/>
            <person name="FitzGerald M."/>
            <person name="Lui A."/>
            <person name="Macdonald J.P."/>
            <person name="Priest M."/>
            <person name="Orbach M.J."/>
            <person name="Galgiani J.N."/>
            <person name="Kirkland T.N."/>
            <person name="Cole G.T."/>
            <person name="Birren B.W."/>
            <person name="Henn M.R."/>
            <person name="Taylor J.W."/>
            <person name="Rounsley S.D."/>
        </authorList>
    </citation>
    <scope>NUCLEOTIDE SEQUENCE [LARGE SCALE GENOMIC DNA]</scope>
    <source>
        <strain evidence="3">RMSCC 3488</strain>
    </source>
</reference>
<organism evidence="2 3">
    <name type="scientific">Coccidioides posadasii RMSCC 3488</name>
    <dbReference type="NCBI Taxonomy" id="454284"/>
    <lineage>
        <taxon>Eukaryota</taxon>
        <taxon>Fungi</taxon>
        <taxon>Dikarya</taxon>
        <taxon>Ascomycota</taxon>
        <taxon>Pezizomycotina</taxon>
        <taxon>Eurotiomycetes</taxon>
        <taxon>Eurotiomycetidae</taxon>
        <taxon>Onygenales</taxon>
        <taxon>Onygenaceae</taxon>
        <taxon>Coccidioides</taxon>
    </lineage>
</organism>
<protein>
    <submittedName>
        <fullName evidence="2">Uncharacterized protein</fullName>
    </submittedName>
</protein>
<gene>
    <name evidence="2" type="ORF">CPAG_09579</name>
</gene>
<evidence type="ECO:0000313" key="2">
    <source>
        <dbReference type="EMBL" id="KMM73290.1"/>
    </source>
</evidence>